<reference evidence="8" key="1">
    <citation type="submission" date="2022-10" db="EMBL/GenBank/DDBJ databases">
        <title>Determination and structural analysis of whole genome sequence of Sarocladium strictum F4-1.</title>
        <authorList>
            <person name="Hu L."/>
            <person name="Jiang Y."/>
        </authorList>
    </citation>
    <scope>NUCLEOTIDE SEQUENCE</scope>
    <source>
        <strain evidence="8">F4-1</strain>
    </source>
</reference>
<dbReference type="InterPro" id="IPR001375">
    <property type="entry name" value="Peptidase_S9_cat"/>
</dbReference>
<keyword evidence="3" id="KW-0732">Signal</keyword>
<evidence type="ECO:0000256" key="6">
    <source>
        <dbReference type="ARBA" id="ARBA00032829"/>
    </source>
</evidence>
<evidence type="ECO:0000313" key="8">
    <source>
        <dbReference type="EMBL" id="KAK0392473.1"/>
    </source>
</evidence>
<keyword evidence="4" id="KW-0378">Hydrolase</keyword>
<organism evidence="8 9">
    <name type="scientific">Sarocladium strictum</name>
    <name type="common">Black bundle disease fungus</name>
    <name type="synonym">Acremonium strictum</name>
    <dbReference type="NCBI Taxonomy" id="5046"/>
    <lineage>
        <taxon>Eukaryota</taxon>
        <taxon>Fungi</taxon>
        <taxon>Dikarya</taxon>
        <taxon>Ascomycota</taxon>
        <taxon>Pezizomycotina</taxon>
        <taxon>Sordariomycetes</taxon>
        <taxon>Hypocreomycetidae</taxon>
        <taxon>Hypocreales</taxon>
        <taxon>Sarocladiaceae</taxon>
        <taxon>Sarocladium</taxon>
    </lineage>
</organism>
<dbReference type="SUPFAM" id="SSF53474">
    <property type="entry name" value="alpha/beta-Hydrolases"/>
    <property type="match status" value="1"/>
</dbReference>
<dbReference type="Pfam" id="PF07676">
    <property type="entry name" value="PD40"/>
    <property type="match status" value="1"/>
</dbReference>
<protein>
    <recommendedName>
        <fullName evidence="6">Dipeptidyl-peptidase V</fullName>
    </recommendedName>
</protein>
<keyword evidence="2" id="KW-0645">Protease</keyword>
<evidence type="ECO:0000256" key="3">
    <source>
        <dbReference type="ARBA" id="ARBA00022729"/>
    </source>
</evidence>
<evidence type="ECO:0000256" key="1">
    <source>
        <dbReference type="ARBA" id="ARBA00010040"/>
    </source>
</evidence>
<name>A0AA39GTI2_SARSR</name>
<accession>A0AA39GTI2</accession>
<evidence type="ECO:0000256" key="4">
    <source>
        <dbReference type="ARBA" id="ARBA00022801"/>
    </source>
</evidence>
<dbReference type="GO" id="GO:0006508">
    <property type="term" value="P:proteolysis"/>
    <property type="evidence" value="ECO:0007669"/>
    <property type="project" value="UniProtKB-KW"/>
</dbReference>
<dbReference type="InterPro" id="IPR011659">
    <property type="entry name" value="WD40"/>
</dbReference>
<dbReference type="EMBL" id="JAPDFR010000001">
    <property type="protein sequence ID" value="KAK0392473.1"/>
    <property type="molecule type" value="Genomic_DNA"/>
</dbReference>
<comment type="similarity">
    <text evidence="1">Belongs to the peptidase S9C family.</text>
</comment>
<dbReference type="Proteomes" id="UP001175261">
    <property type="component" value="Unassembled WGS sequence"/>
</dbReference>
<dbReference type="Gene3D" id="3.40.50.1820">
    <property type="entry name" value="alpha/beta hydrolase"/>
    <property type="match status" value="1"/>
</dbReference>
<dbReference type="PANTHER" id="PTHR42776">
    <property type="entry name" value="SERINE PEPTIDASE S9 FAMILY MEMBER"/>
    <property type="match status" value="1"/>
</dbReference>
<dbReference type="Gene3D" id="2.120.10.30">
    <property type="entry name" value="TolB, C-terminal domain"/>
    <property type="match status" value="1"/>
</dbReference>
<dbReference type="SUPFAM" id="SSF82171">
    <property type="entry name" value="DPP6 N-terminal domain-like"/>
    <property type="match status" value="1"/>
</dbReference>
<gene>
    <name evidence="8" type="ORF">NLU13_1968</name>
</gene>
<feature type="domain" description="Peptidase S9 prolyl oligopeptidase catalytic" evidence="7">
    <location>
        <begin position="480"/>
        <end position="689"/>
    </location>
</feature>
<dbReference type="FunFam" id="3.40.50.1820:FF:000028">
    <property type="entry name" value="S9 family peptidase"/>
    <property type="match status" value="1"/>
</dbReference>
<evidence type="ECO:0000313" key="9">
    <source>
        <dbReference type="Proteomes" id="UP001175261"/>
    </source>
</evidence>
<comment type="caution">
    <text evidence="8">The sequence shown here is derived from an EMBL/GenBank/DDBJ whole genome shotgun (WGS) entry which is preliminary data.</text>
</comment>
<proteinExistence type="inferred from homology"/>
<evidence type="ECO:0000256" key="2">
    <source>
        <dbReference type="ARBA" id="ARBA00022670"/>
    </source>
</evidence>
<dbReference type="AlphaFoldDB" id="A0AA39GTI2"/>
<evidence type="ECO:0000259" key="7">
    <source>
        <dbReference type="Pfam" id="PF00326"/>
    </source>
</evidence>
<keyword evidence="9" id="KW-1185">Reference proteome</keyword>
<dbReference type="GO" id="GO:0004252">
    <property type="term" value="F:serine-type endopeptidase activity"/>
    <property type="evidence" value="ECO:0007669"/>
    <property type="project" value="TreeGrafter"/>
</dbReference>
<sequence>MMTVQATHFTPEVLLSAPRRSPGIPSPTGDLILYTVSTYSFETHSKSAQIRVYNVKDAGSHVVADDPAAHEPVWISDTEIVYLLPGKKGGTSLVRLDVRKQPVEPETIYDTPGALSNPKVKIVSDGKVVFCCSAPTTPSGKLFCEAAEPKQHSTAKIYDSLMVRHWDTWVTKNQNSLWYGLLEKKDGRWSLGDHGLTNLLAGTSLSSPVPPFGGTGDFDVSSKGIAFVAKDPKLNEARHTKTDLYYLPLRDFNKEPDTLPQMVKTGRLRGYSMAPAFSKDGKKLAFVRMRSDQYESDKTRLLFIPDIEDLSNVQEFYETEDGEGGWELRPDWVVWSNDGRELYVSAEQYGRTVLWKIPASLRHATQLPPEAIHEDGCVVDAKPLGPNNSLLITRRSRVESSSFAILDPNTKSVSEVSSSSKHGKSVGLRRSQCHDVWFSGGAGYDIHALVMRPSDFDPSKKYPLALLIHGGPQSAWADDWSTRWNPAIFAEQGYIVVCPNVTGSTGYGQAHIDAIAKNWGGTPYDDLVKCFEYVEKKMPYVDTDRAVALGASYGGYMINWIQGHDLGRKFKALVCHDGVFSTRNQYASEELFFPEHDFGGTPWDNMEFYDKWDPAKYTKNWQTPQLVIHNELDYRLPISEGLSMFNVLQARGVPSKLLMFPDENHWVLKPENSLVWHKTVLDWINKYAGVGAESTTG</sequence>
<keyword evidence="5" id="KW-0720">Serine protease</keyword>
<dbReference type="PANTHER" id="PTHR42776:SF13">
    <property type="entry name" value="DIPEPTIDYL-PEPTIDASE 5"/>
    <property type="match status" value="1"/>
</dbReference>
<dbReference type="Pfam" id="PF00326">
    <property type="entry name" value="Peptidase_S9"/>
    <property type="match status" value="1"/>
</dbReference>
<dbReference type="InterPro" id="IPR029058">
    <property type="entry name" value="AB_hydrolase_fold"/>
</dbReference>
<dbReference type="InterPro" id="IPR011042">
    <property type="entry name" value="6-blade_b-propeller_TolB-like"/>
</dbReference>
<evidence type="ECO:0000256" key="5">
    <source>
        <dbReference type="ARBA" id="ARBA00022825"/>
    </source>
</evidence>